<dbReference type="GO" id="GO:0004018">
    <property type="term" value="F:N6-(1,2-dicarboxyethyl)AMP AMP-lyase (fumarate-forming) activity"/>
    <property type="evidence" value="ECO:0007669"/>
    <property type="project" value="UniProtKB-UniRule"/>
</dbReference>
<dbReference type="EC" id="4.3.2.2" evidence="4 12"/>
<dbReference type="InterPro" id="IPR004769">
    <property type="entry name" value="Pur_lyase"/>
</dbReference>
<sequence>MNSLTALSPLDGRYAKKCDALRPYLSEFGLIAARVTVEVRWLQSLARHEGINEVAPFSDSTNAALDAIVSDFSEDDALRIKTIEATTNHDVKAVEYFLKEKIAGIDALNSVGEFIHFACTSEDINNLSHALMLKNGREVLLDSMRQLCDAITALALKHAEQPMLSRTHGQTASPTTLGKEMANVAYRLARQIKQFEQVELLGKINGAVGNYNAHLSAYPEVDWAAHAESFVNSLGLDFNPYTTQIEPHDYMAELFDALKRFNTILIDFNRDVWGYISLGYFKQKLKEGEVGSSTMPHKVNPIDFENSEGNLGIANAVLAHLGEKLPVSRWQRDLTDSTVLRNMGVGFAQSLIAFEACLKGIGKLELNSDRLLADLDASQEVLAEPIQTVMRRYNVEQPYEKLKKLTRGQAMTRDVMVSFVQSDELAAVPEADRNRLAEMTPATYTGNAAEQAKNLPQLLEKLLKTTN</sequence>
<dbReference type="Proteomes" id="UP000192132">
    <property type="component" value="Unassembled WGS sequence"/>
</dbReference>
<evidence type="ECO:0000256" key="3">
    <source>
        <dbReference type="ARBA" id="ARBA00008273"/>
    </source>
</evidence>
<dbReference type="SUPFAM" id="SSF48557">
    <property type="entry name" value="L-aspartase-like"/>
    <property type="match status" value="1"/>
</dbReference>
<dbReference type="NCBIfam" id="TIGR00928">
    <property type="entry name" value="purB"/>
    <property type="match status" value="1"/>
</dbReference>
<dbReference type="FunFam" id="1.10.275.10:FF:000003">
    <property type="entry name" value="Adenylosuccinate lyase"/>
    <property type="match status" value="1"/>
</dbReference>
<comment type="caution">
    <text evidence="16">The sequence shown here is derived from an EMBL/GenBank/DDBJ whole genome shotgun (WGS) entry which is preliminary data.</text>
</comment>
<dbReference type="Pfam" id="PF08328">
    <property type="entry name" value="ASL_C"/>
    <property type="match status" value="1"/>
</dbReference>
<feature type="domain" description="Adenylosuccinate lyase PurB C-terminal" evidence="15">
    <location>
        <begin position="328"/>
        <end position="445"/>
    </location>
</feature>
<dbReference type="InterPro" id="IPR013539">
    <property type="entry name" value="PurB_C"/>
</dbReference>
<name>A0A1S8CUW6_9GAMM</name>
<keyword evidence="6 13" id="KW-0658">Purine biosynthesis</keyword>
<evidence type="ECO:0000256" key="11">
    <source>
        <dbReference type="ARBA" id="ARBA00049115"/>
    </source>
</evidence>
<dbReference type="InterPro" id="IPR022761">
    <property type="entry name" value="Fumarate_lyase_N"/>
</dbReference>
<comment type="catalytic activity">
    <reaction evidence="8">
        <text>(2S)-2-[5-amino-1-(5-phospho-beta-D-ribosyl)imidazole-4-carboxamido]succinate = 5-amino-1-(5-phospho-beta-D-ribosyl)imidazole-4-carboxamide + fumarate</text>
        <dbReference type="Rhea" id="RHEA:23920"/>
        <dbReference type="ChEBI" id="CHEBI:29806"/>
        <dbReference type="ChEBI" id="CHEBI:58443"/>
        <dbReference type="ChEBI" id="CHEBI:58475"/>
        <dbReference type="EC" id="4.3.2.2"/>
    </reaction>
    <physiologicalReaction direction="left-to-right" evidence="8">
        <dbReference type="Rhea" id="RHEA:23921"/>
    </physiologicalReaction>
</comment>
<comment type="pathway">
    <text evidence="2 13">Purine metabolism; AMP biosynthesis via de novo pathway; AMP from IMP: step 2/2.</text>
</comment>
<comment type="pathway">
    <text evidence="1 13">Purine metabolism; IMP biosynthesis via de novo pathway; 5-amino-1-(5-phospho-D-ribosyl)imidazole-4-carboxamide from 5-amino-1-(5-phospho-D-ribosyl)imidazole-4-carboxylate: step 2/2.</text>
</comment>
<evidence type="ECO:0000256" key="4">
    <source>
        <dbReference type="ARBA" id="ARBA00012339"/>
    </source>
</evidence>
<evidence type="ECO:0000256" key="2">
    <source>
        <dbReference type="ARBA" id="ARBA00004734"/>
    </source>
</evidence>
<evidence type="ECO:0000256" key="6">
    <source>
        <dbReference type="ARBA" id="ARBA00022755"/>
    </source>
</evidence>
<dbReference type="UniPathway" id="UPA00074">
    <property type="reaction ID" value="UER00132"/>
</dbReference>
<dbReference type="InterPro" id="IPR008948">
    <property type="entry name" value="L-Aspartase-like"/>
</dbReference>
<dbReference type="InterPro" id="IPR000362">
    <property type="entry name" value="Fumarate_lyase_fam"/>
</dbReference>
<dbReference type="GO" id="GO:0070626">
    <property type="term" value="F:(S)-2-(5-amino-1-(5-phospho-D-ribosyl)imidazole-4-carboxamido) succinate lyase (fumarate-forming) activity"/>
    <property type="evidence" value="ECO:0007669"/>
    <property type="project" value="RHEA"/>
</dbReference>
<evidence type="ECO:0000313" key="17">
    <source>
        <dbReference type="Proteomes" id="UP000192132"/>
    </source>
</evidence>
<keyword evidence="17" id="KW-1185">Reference proteome</keyword>
<comment type="similarity">
    <text evidence="3 13">Belongs to the lyase 1 family. Adenylosuccinate lyase subfamily.</text>
</comment>
<proteinExistence type="inferred from homology"/>
<dbReference type="PANTHER" id="PTHR43411:SF1">
    <property type="entry name" value="ADENYLOSUCCINATE LYASE"/>
    <property type="match status" value="1"/>
</dbReference>
<evidence type="ECO:0000313" key="16">
    <source>
        <dbReference type="EMBL" id="ONG39774.1"/>
    </source>
</evidence>
<dbReference type="EMBL" id="MLCN01000022">
    <property type="protein sequence ID" value="ONG39774.1"/>
    <property type="molecule type" value="Genomic_DNA"/>
</dbReference>
<evidence type="ECO:0000256" key="7">
    <source>
        <dbReference type="ARBA" id="ARBA00023239"/>
    </source>
</evidence>
<dbReference type="Gene3D" id="1.10.40.30">
    <property type="entry name" value="Fumarase/aspartase (C-terminal domain)"/>
    <property type="match status" value="1"/>
</dbReference>
<accession>A0A1S8CUW6</accession>
<comment type="function">
    <text evidence="9">Catalyzes two reactions in de novo purine nucleotide biosynthesis. Catalyzes the breakdown of 5-aminoimidazole- (N-succinylocarboxamide) ribotide (SAICAR or 2-[5-amino-1-(5-phospho-beta-D-ribosyl)imidazole-4-carboxamido]succinate) to 5-aminoimidazole-4-carboxamide ribotide (AICAR or 5-amino-1-(5-phospho-beta-D-ribosyl)imidazole-4-carboxamide) and fumarate, and of adenylosuccinate (ADS or N(6)-(1,2-dicarboxyethyl)-AMP) to adenosine monophosphate (AMP) and fumarate.</text>
</comment>
<dbReference type="RefSeq" id="WP_076878136.1">
    <property type="nucleotide sequence ID" value="NZ_MLCN01000022.1"/>
</dbReference>
<dbReference type="InterPro" id="IPR024083">
    <property type="entry name" value="Fumarase/histidase_N"/>
</dbReference>
<comment type="catalytic activity">
    <reaction evidence="11">
        <text>N(6)-(1,2-dicarboxyethyl)-AMP = fumarate + AMP</text>
        <dbReference type="Rhea" id="RHEA:16853"/>
        <dbReference type="ChEBI" id="CHEBI:29806"/>
        <dbReference type="ChEBI" id="CHEBI:57567"/>
        <dbReference type="ChEBI" id="CHEBI:456215"/>
        <dbReference type="EC" id="4.3.2.2"/>
    </reaction>
    <physiologicalReaction direction="left-to-right" evidence="11">
        <dbReference type="Rhea" id="RHEA:16854"/>
    </physiologicalReaction>
</comment>
<dbReference type="GO" id="GO:0044208">
    <property type="term" value="P:'de novo' AMP biosynthetic process"/>
    <property type="evidence" value="ECO:0007669"/>
    <property type="project" value="UniProtKB-UniPathway"/>
</dbReference>
<evidence type="ECO:0000256" key="1">
    <source>
        <dbReference type="ARBA" id="ARBA00004706"/>
    </source>
</evidence>
<evidence type="ECO:0000256" key="10">
    <source>
        <dbReference type="ARBA" id="ARBA00030717"/>
    </source>
</evidence>
<dbReference type="PROSITE" id="PS00163">
    <property type="entry name" value="FUMARATE_LYASES"/>
    <property type="match status" value="1"/>
</dbReference>
<evidence type="ECO:0000256" key="9">
    <source>
        <dbReference type="ARBA" id="ARBA00025012"/>
    </source>
</evidence>
<evidence type="ECO:0000259" key="14">
    <source>
        <dbReference type="Pfam" id="PF00206"/>
    </source>
</evidence>
<keyword evidence="7 13" id="KW-0456">Lyase</keyword>
<dbReference type="OrthoDB" id="9768878at2"/>
<evidence type="ECO:0000259" key="15">
    <source>
        <dbReference type="Pfam" id="PF08328"/>
    </source>
</evidence>
<dbReference type="UniPathway" id="UPA00075">
    <property type="reaction ID" value="UER00336"/>
</dbReference>
<dbReference type="NCBIfam" id="NF006764">
    <property type="entry name" value="PRK09285.1"/>
    <property type="match status" value="1"/>
</dbReference>
<dbReference type="PRINTS" id="PR00149">
    <property type="entry name" value="FUMRATELYASE"/>
</dbReference>
<evidence type="ECO:0000256" key="12">
    <source>
        <dbReference type="NCBIfam" id="TIGR00928"/>
    </source>
</evidence>
<dbReference type="InterPro" id="IPR020557">
    <property type="entry name" value="Fumarate_lyase_CS"/>
</dbReference>
<feature type="domain" description="Fumarate lyase N-terminal" evidence="14">
    <location>
        <begin position="12"/>
        <end position="309"/>
    </location>
</feature>
<protein>
    <recommendedName>
        <fullName evidence="5 12">Adenylosuccinate lyase</fullName>
        <shortName evidence="13">ASL</shortName>
        <ecNumber evidence="4 12">4.3.2.2</ecNumber>
    </recommendedName>
    <alternativeName>
        <fullName evidence="10 13">Adenylosuccinase</fullName>
    </alternativeName>
</protein>
<reference evidence="16 17" key="1">
    <citation type="submission" date="2016-10" db="EMBL/GenBank/DDBJ databases">
        <title>Draft Genome sequence of Alkanindiges sp. strain H1.</title>
        <authorList>
            <person name="Subhash Y."/>
            <person name="Lee S."/>
        </authorList>
    </citation>
    <scope>NUCLEOTIDE SEQUENCE [LARGE SCALE GENOMIC DNA]</scope>
    <source>
        <strain evidence="16 17">H1</strain>
    </source>
</reference>
<evidence type="ECO:0000256" key="5">
    <source>
        <dbReference type="ARBA" id="ARBA00017058"/>
    </source>
</evidence>
<gene>
    <name evidence="16" type="ORF">BKE30_08260</name>
</gene>
<dbReference type="PANTHER" id="PTHR43411">
    <property type="entry name" value="ADENYLOSUCCINATE LYASE"/>
    <property type="match status" value="1"/>
</dbReference>
<dbReference type="GO" id="GO:0005829">
    <property type="term" value="C:cytosol"/>
    <property type="evidence" value="ECO:0007669"/>
    <property type="project" value="TreeGrafter"/>
</dbReference>
<dbReference type="InterPro" id="IPR047136">
    <property type="entry name" value="PurB_bact"/>
</dbReference>
<dbReference type="CDD" id="cd01598">
    <property type="entry name" value="PurB"/>
    <property type="match status" value="1"/>
</dbReference>
<organism evidence="16 17">
    <name type="scientific">Alkanindiges hydrocarboniclasticus</name>
    <dbReference type="NCBI Taxonomy" id="1907941"/>
    <lineage>
        <taxon>Bacteria</taxon>
        <taxon>Pseudomonadati</taxon>
        <taxon>Pseudomonadota</taxon>
        <taxon>Gammaproteobacteria</taxon>
        <taxon>Moraxellales</taxon>
        <taxon>Moraxellaceae</taxon>
        <taxon>Alkanindiges</taxon>
    </lineage>
</organism>
<dbReference type="STRING" id="1907941.BKE30_08260"/>
<dbReference type="FunFam" id="1.20.200.10:FF:000004">
    <property type="entry name" value="Adenylosuccinate lyase"/>
    <property type="match status" value="1"/>
</dbReference>
<dbReference type="Gene3D" id="1.10.275.10">
    <property type="entry name" value="Fumarase/aspartase (N-terminal domain)"/>
    <property type="match status" value="1"/>
</dbReference>
<dbReference type="GO" id="GO:0006189">
    <property type="term" value="P:'de novo' IMP biosynthetic process"/>
    <property type="evidence" value="ECO:0007669"/>
    <property type="project" value="UniProtKB-UniPathway"/>
</dbReference>
<dbReference type="Pfam" id="PF00206">
    <property type="entry name" value="Lyase_1"/>
    <property type="match status" value="1"/>
</dbReference>
<dbReference type="AlphaFoldDB" id="A0A1S8CUW6"/>
<evidence type="ECO:0000256" key="8">
    <source>
        <dbReference type="ARBA" id="ARBA00024477"/>
    </source>
</evidence>
<evidence type="ECO:0000256" key="13">
    <source>
        <dbReference type="RuleBase" id="RU361172"/>
    </source>
</evidence>
<dbReference type="Gene3D" id="1.20.200.10">
    <property type="entry name" value="Fumarase/aspartase (Central domain)"/>
    <property type="match status" value="1"/>
</dbReference>